<dbReference type="EnsemblPlants" id="AVESA.00010b.r2.4DG0750830.1">
    <property type="protein sequence ID" value="AVESA.00010b.r2.4DG0750830.1.CDS"/>
    <property type="gene ID" value="AVESA.00010b.r2.4DG0750830"/>
</dbReference>
<organism evidence="1 2">
    <name type="scientific">Avena sativa</name>
    <name type="common">Oat</name>
    <dbReference type="NCBI Taxonomy" id="4498"/>
    <lineage>
        <taxon>Eukaryota</taxon>
        <taxon>Viridiplantae</taxon>
        <taxon>Streptophyta</taxon>
        <taxon>Embryophyta</taxon>
        <taxon>Tracheophyta</taxon>
        <taxon>Spermatophyta</taxon>
        <taxon>Magnoliopsida</taxon>
        <taxon>Liliopsida</taxon>
        <taxon>Poales</taxon>
        <taxon>Poaceae</taxon>
        <taxon>BOP clade</taxon>
        <taxon>Pooideae</taxon>
        <taxon>Poodae</taxon>
        <taxon>Poeae</taxon>
        <taxon>Poeae Chloroplast Group 1 (Aveneae type)</taxon>
        <taxon>Aveninae</taxon>
        <taxon>Avena</taxon>
    </lineage>
</organism>
<keyword evidence="2" id="KW-1185">Reference proteome</keyword>
<reference evidence="1" key="1">
    <citation type="submission" date="2021-05" db="EMBL/GenBank/DDBJ databases">
        <authorList>
            <person name="Scholz U."/>
            <person name="Mascher M."/>
            <person name="Fiebig A."/>
        </authorList>
    </citation>
    <scope>NUCLEOTIDE SEQUENCE [LARGE SCALE GENOMIC DNA]</scope>
</reference>
<evidence type="ECO:0000313" key="2">
    <source>
        <dbReference type="Proteomes" id="UP001732700"/>
    </source>
</evidence>
<proteinExistence type="predicted"/>
<protein>
    <submittedName>
        <fullName evidence="1">Uncharacterized protein</fullName>
    </submittedName>
</protein>
<sequence length="451" mass="47407">MICLSSVHVVALRVYTAIIGYANRKERKLAVQIRQLRCHSSELAMAFRAPTAAAPHGHATPAPLTSSSWKHGPACFSSSRLSGGVACGQRARLATAAHALAPATAVPAPFPPPNAEYLAAEFSGHGVTFEAVGDSCVVKMAVRNGSAAHLLLPSGLVTSYKPAMWHGASTEVLHTTVGEGLGGRPVIRGGVSVDLRCARGVAGDAPTSSWSPGGAWSLRDVRGGPTGSIEVELVSLEPPGSGAAEARCVVTLRPEALMSELTVTNAASSSSPVALSGAVTNHLRVSTPDATYAVGLQGSDYRSGEPILSEFSILPPDYNTQPTTTTSQELNWVNKGIGMLLSGAGGNRAAPVVAQEPDGEEDDNYKHLTAELCRIYSQAPREFTVIDRGRRNSVCLSRRGFEELYVFIPGSKYEWYGKNAFVCIGPAMLKPVVLAPGATWQGAQCIRNPNL</sequence>
<accession>A0ACD5X7L8</accession>
<evidence type="ECO:0000313" key="1">
    <source>
        <dbReference type="EnsemblPlants" id="AVESA.00010b.r2.4DG0750830.1.CDS"/>
    </source>
</evidence>
<reference evidence="1" key="2">
    <citation type="submission" date="2025-09" db="UniProtKB">
        <authorList>
            <consortium name="EnsemblPlants"/>
        </authorList>
    </citation>
    <scope>IDENTIFICATION</scope>
</reference>
<dbReference type="Proteomes" id="UP001732700">
    <property type="component" value="Chromosome 4D"/>
</dbReference>
<name>A0ACD5X7L8_AVESA</name>